<keyword evidence="1" id="KW-1133">Transmembrane helix</keyword>
<keyword evidence="1" id="KW-0812">Transmembrane</keyword>
<reference evidence="2 3" key="1">
    <citation type="submission" date="2020-07" db="EMBL/GenBank/DDBJ databases">
        <title>Sequencing the genomes of 1000 actinobacteria strains.</title>
        <authorList>
            <person name="Klenk H.-P."/>
        </authorList>
    </citation>
    <scope>NUCLEOTIDE SEQUENCE [LARGE SCALE GENOMIC DNA]</scope>
    <source>
        <strain evidence="2 3">DSM 40398</strain>
    </source>
</reference>
<dbReference type="EMBL" id="JACCBA010000001">
    <property type="protein sequence ID" value="NYD44702.1"/>
    <property type="molecule type" value="Genomic_DNA"/>
</dbReference>
<feature type="transmembrane region" description="Helical" evidence="1">
    <location>
        <begin position="178"/>
        <end position="200"/>
    </location>
</feature>
<feature type="transmembrane region" description="Helical" evidence="1">
    <location>
        <begin position="268"/>
        <end position="286"/>
    </location>
</feature>
<accession>A0A7Y9EBU7</accession>
<dbReference type="Proteomes" id="UP000529783">
    <property type="component" value="Unassembled WGS sequence"/>
</dbReference>
<feature type="transmembrane region" description="Helical" evidence="1">
    <location>
        <begin position="150"/>
        <end position="166"/>
    </location>
</feature>
<feature type="transmembrane region" description="Helical" evidence="1">
    <location>
        <begin position="242"/>
        <end position="262"/>
    </location>
</feature>
<keyword evidence="3" id="KW-1185">Reference proteome</keyword>
<comment type="caution">
    <text evidence="2">The sequence shown here is derived from an EMBL/GenBank/DDBJ whole genome shotgun (WGS) entry which is preliminary data.</text>
</comment>
<keyword evidence="1" id="KW-0472">Membrane</keyword>
<name>A0A7Y9EBU7_9ACTN</name>
<protein>
    <submittedName>
        <fullName evidence="2">Threonine/homoserine efflux transporter RhtA</fullName>
    </submittedName>
</protein>
<evidence type="ECO:0000313" key="2">
    <source>
        <dbReference type="EMBL" id="NYD44702.1"/>
    </source>
</evidence>
<evidence type="ECO:0000256" key="1">
    <source>
        <dbReference type="SAM" id="Phobius"/>
    </source>
</evidence>
<feature type="transmembrane region" description="Helical" evidence="1">
    <location>
        <begin position="71"/>
        <end position="89"/>
    </location>
</feature>
<feature type="transmembrane region" description="Helical" evidence="1">
    <location>
        <begin position="95"/>
        <end position="115"/>
    </location>
</feature>
<evidence type="ECO:0000313" key="3">
    <source>
        <dbReference type="Proteomes" id="UP000529783"/>
    </source>
</evidence>
<feature type="transmembrane region" description="Helical" evidence="1">
    <location>
        <begin position="12"/>
        <end position="34"/>
    </location>
</feature>
<gene>
    <name evidence="2" type="ORF">BJY14_000685</name>
</gene>
<sequence length="291" mass="30991">MCAADLPRNSNIAVFALIISIALGVTAGTVQLALGLVGRIGPFTAALLVATVGIAPLLITYRPSLRAGWPIWRSALILGLGLTVGFVSFQYAIRMLPLGIVLAAFYVGGPMLLVTIEILRSRRWWDLAWPVAGFSGVVVLTPSWEGEINYWGFAVVALMAANFLVGMKMMSSIKRSDITACTTLARIPNIILMFVLALLWEGSDAVFGLDRGDLLIFLAAGALIFLSTVLSNMAWQRGIRPFAVALLNPIEPACGAILGLIAGQQLNWASWIGISMVTAAGVGAAISQHRK</sequence>
<dbReference type="RefSeq" id="WP_179842250.1">
    <property type="nucleotide sequence ID" value="NZ_JACCBA010000001.1"/>
</dbReference>
<dbReference type="AlphaFoldDB" id="A0A7Y9EBU7"/>
<proteinExistence type="predicted"/>
<feature type="transmembrane region" description="Helical" evidence="1">
    <location>
        <begin position="127"/>
        <end position="144"/>
    </location>
</feature>
<organism evidence="2 3">
    <name type="scientific">Actinomadura luteofluorescens</name>
    <dbReference type="NCBI Taxonomy" id="46163"/>
    <lineage>
        <taxon>Bacteria</taxon>
        <taxon>Bacillati</taxon>
        <taxon>Actinomycetota</taxon>
        <taxon>Actinomycetes</taxon>
        <taxon>Streptosporangiales</taxon>
        <taxon>Thermomonosporaceae</taxon>
        <taxon>Actinomadura</taxon>
    </lineage>
</organism>
<feature type="transmembrane region" description="Helical" evidence="1">
    <location>
        <begin position="40"/>
        <end position="59"/>
    </location>
</feature>
<feature type="transmembrane region" description="Helical" evidence="1">
    <location>
        <begin position="212"/>
        <end position="230"/>
    </location>
</feature>